<evidence type="ECO:0000256" key="1">
    <source>
        <dbReference type="ARBA" id="ARBA00008779"/>
    </source>
</evidence>
<gene>
    <name evidence="7" type="ORF">AW736_05220</name>
</gene>
<dbReference type="AlphaFoldDB" id="A0A178IMF2"/>
<keyword evidence="4" id="KW-0106">Calcium</keyword>
<proteinExistence type="inferred from homology"/>
<evidence type="ECO:0000256" key="5">
    <source>
        <dbReference type="SAM" id="MobiDB-lite"/>
    </source>
</evidence>
<dbReference type="InterPro" id="IPR017850">
    <property type="entry name" value="Alkaline_phosphatase_core_sf"/>
</dbReference>
<dbReference type="InterPro" id="IPR050738">
    <property type="entry name" value="Sulfatase"/>
</dbReference>
<reference evidence="7 8" key="1">
    <citation type="submission" date="2016-01" db="EMBL/GenBank/DDBJ databases">
        <title>High potential of lignocellulose degradation of a new Verrucomicrobia species.</title>
        <authorList>
            <person name="Wang Y."/>
            <person name="Shi Y."/>
            <person name="Qiu Z."/>
            <person name="Liu S."/>
            <person name="Yang H."/>
        </authorList>
    </citation>
    <scope>NUCLEOTIDE SEQUENCE [LARGE SCALE GENOMIC DNA]</scope>
    <source>
        <strain evidence="7 8">TSB47</strain>
    </source>
</reference>
<dbReference type="Pfam" id="PF00884">
    <property type="entry name" value="Sulfatase"/>
    <property type="match status" value="1"/>
</dbReference>
<dbReference type="SUPFAM" id="SSF53649">
    <property type="entry name" value="Alkaline phosphatase-like"/>
    <property type="match status" value="1"/>
</dbReference>
<evidence type="ECO:0000256" key="4">
    <source>
        <dbReference type="ARBA" id="ARBA00022837"/>
    </source>
</evidence>
<protein>
    <recommendedName>
        <fullName evidence="6">Sulfatase N-terminal domain-containing protein</fullName>
    </recommendedName>
</protein>
<dbReference type="GO" id="GO:0046872">
    <property type="term" value="F:metal ion binding"/>
    <property type="evidence" value="ECO:0007669"/>
    <property type="project" value="UniProtKB-KW"/>
</dbReference>
<name>A0A178IMF2_9BACT</name>
<feature type="compositionally biased region" description="Basic and acidic residues" evidence="5">
    <location>
        <begin position="120"/>
        <end position="130"/>
    </location>
</feature>
<dbReference type="Gene3D" id="3.30.1120.10">
    <property type="match status" value="1"/>
</dbReference>
<keyword evidence="8" id="KW-1185">Reference proteome</keyword>
<evidence type="ECO:0000256" key="2">
    <source>
        <dbReference type="ARBA" id="ARBA00022723"/>
    </source>
</evidence>
<dbReference type="GO" id="GO:0004065">
    <property type="term" value="F:arylsulfatase activity"/>
    <property type="evidence" value="ECO:0007669"/>
    <property type="project" value="TreeGrafter"/>
</dbReference>
<dbReference type="CDD" id="cd16143">
    <property type="entry name" value="ARS_like"/>
    <property type="match status" value="1"/>
</dbReference>
<organism evidence="7 8">
    <name type="scientific">Termitidicoccus mucosus</name>
    <dbReference type="NCBI Taxonomy" id="1184151"/>
    <lineage>
        <taxon>Bacteria</taxon>
        <taxon>Pseudomonadati</taxon>
        <taxon>Verrucomicrobiota</taxon>
        <taxon>Opitutia</taxon>
        <taxon>Opitutales</taxon>
        <taxon>Opitutaceae</taxon>
        <taxon>Termitidicoccus</taxon>
    </lineage>
</organism>
<dbReference type="PANTHER" id="PTHR42693">
    <property type="entry name" value="ARYLSULFATASE FAMILY MEMBER"/>
    <property type="match status" value="1"/>
</dbReference>
<keyword evidence="3" id="KW-0378">Hydrolase</keyword>
<dbReference type="Gene3D" id="3.40.720.10">
    <property type="entry name" value="Alkaline Phosphatase, subunit A"/>
    <property type="match status" value="1"/>
</dbReference>
<keyword evidence="2" id="KW-0479">Metal-binding</keyword>
<feature type="region of interest" description="Disordered" evidence="5">
    <location>
        <begin position="110"/>
        <end position="130"/>
    </location>
</feature>
<dbReference type="PROSITE" id="PS00523">
    <property type="entry name" value="SULFATASE_1"/>
    <property type="match status" value="1"/>
</dbReference>
<evidence type="ECO:0000313" key="7">
    <source>
        <dbReference type="EMBL" id="OAM91082.1"/>
    </source>
</evidence>
<evidence type="ECO:0000256" key="3">
    <source>
        <dbReference type="ARBA" id="ARBA00022801"/>
    </source>
</evidence>
<dbReference type="InterPro" id="IPR000917">
    <property type="entry name" value="Sulfatase_N"/>
</dbReference>
<dbReference type="PANTHER" id="PTHR42693:SF53">
    <property type="entry name" value="ENDO-4-O-SULFATASE"/>
    <property type="match status" value="1"/>
</dbReference>
<dbReference type="STRING" id="1184151.AW736_05220"/>
<comment type="caution">
    <text evidence="7">The sequence shown here is derived from an EMBL/GenBank/DDBJ whole genome shotgun (WGS) entry which is preliminary data.</text>
</comment>
<dbReference type="PROSITE" id="PS00149">
    <property type="entry name" value="SULFATASE_2"/>
    <property type="match status" value="1"/>
</dbReference>
<accession>A0A178IMF2</accession>
<dbReference type="EMBL" id="LRRQ01000042">
    <property type="protein sequence ID" value="OAM91082.1"/>
    <property type="molecule type" value="Genomic_DNA"/>
</dbReference>
<evidence type="ECO:0000259" key="6">
    <source>
        <dbReference type="Pfam" id="PF00884"/>
    </source>
</evidence>
<dbReference type="Proteomes" id="UP000078486">
    <property type="component" value="Unassembled WGS sequence"/>
</dbReference>
<dbReference type="InterPro" id="IPR024607">
    <property type="entry name" value="Sulfatase_CS"/>
</dbReference>
<sequence length="499" mass="53659">MGCGDVSAYNPNSAWKTPNIDRLAREGIRFTDAHSSSAVCTPSRYTLLTGRYSWRSERKSGVCGGLSPSTMLEPGRMTVASFLKQQGYATAMIGKWHLGLNWTRAGAKGPVKGADDEFDGEKPYRPKAKDGPADFSKKFGGGPVSYGFDYFLGISASLDMPPYVWLINDRADPSKLPARPIQGNDSQKQLWRSGLAGKGFHHADVLPHMSNEAIRYIAAQNTQTPFFLYLALTAPHTPILPGPGFEGSTGTTDYGDFCAQVDAVIGNILTVLAAKGLDENTIVIFATDNGASPAANFKELAALKHDPTLGRRGYKADIYEGGHRVPFIARWPARIPANRTSGQLIHLGDLLATCADITGAKLPANAGEDSASILPALTGVVGGEATVAPPHEAIVHHSNNGSFAIRQGSWKLCLCPDSGGWSHPKPGAAPRGAPSFQLFNLDDDPKEKDNLYAQHPEIVRRLGLLLKQYVLDGRSTPGAPQKNAGGNNWPELAWMKQFK</sequence>
<comment type="similarity">
    <text evidence="1">Belongs to the sulfatase family.</text>
</comment>
<evidence type="ECO:0000313" key="8">
    <source>
        <dbReference type="Proteomes" id="UP000078486"/>
    </source>
</evidence>
<feature type="domain" description="Sulfatase N-terminal" evidence="6">
    <location>
        <begin position="8"/>
        <end position="359"/>
    </location>
</feature>